<accession>A0A3N9XWF3</accession>
<name>A0A3N9XWF3_9ACTN</name>
<keyword evidence="2" id="KW-0732">Signal</keyword>
<proteinExistence type="predicted"/>
<sequence length="257" mass="27608">MKQSTVLLALALTGGLLVAAGCTPKTEPTRAEEPVQATTTAVPSPTPDVRGELVAALQRSQGVAHRYAVRGNLPEGQNVAGTGVFDPKKRRFQTTVSITGGKHPSAGSRIVIGTDSYSRPSDEKQWVHVDLKRVKPDDIFLRFDWADPTGLKAFTSSIVSVDRVDPHTYTGRFDPHGKDTTSFLPVGAPSIVSLGIRPSPFTITTDAQGWVTSIKVELSPSEGPKLTMTTTMKDHGKPSKINAPARAGEAADFYYRK</sequence>
<dbReference type="RefSeq" id="WP_124818917.1">
    <property type="nucleotide sequence ID" value="NZ_QDGB01000222.1"/>
</dbReference>
<feature type="signal peptide" evidence="2">
    <location>
        <begin position="1"/>
        <end position="19"/>
    </location>
</feature>
<protein>
    <recommendedName>
        <fullName evidence="5">LppX_LprAFG lipoprotein</fullName>
    </recommendedName>
</protein>
<evidence type="ECO:0000256" key="1">
    <source>
        <dbReference type="SAM" id="MobiDB-lite"/>
    </source>
</evidence>
<feature type="chain" id="PRO_5039209012" description="LppX_LprAFG lipoprotein" evidence="2">
    <location>
        <begin position="20"/>
        <end position="257"/>
    </location>
</feature>
<evidence type="ECO:0000256" key="2">
    <source>
        <dbReference type="SAM" id="SignalP"/>
    </source>
</evidence>
<dbReference type="Proteomes" id="UP000278981">
    <property type="component" value="Unassembled WGS sequence"/>
</dbReference>
<organism evidence="3 4">
    <name type="scientific">Micromonospora ureilytica</name>
    <dbReference type="NCBI Taxonomy" id="709868"/>
    <lineage>
        <taxon>Bacteria</taxon>
        <taxon>Bacillati</taxon>
        <taxon>Actinomycetota</taxon>
        <taxon>Actinomycetes</taxon>
        <taxon>Micromonosporales</taxon>
        <taxon>Micromonosporaceae</taxon>
        <taxon>Micromonospora</taxon>
    </lineage>
</organism>
<dbReference type="AlphaFoldDB" id="A0A3N9XWF3"/>
<evidence type="ECO:0000313" key="4">
    <source>
        <dbReference type="Proteomes" id="UP000278981"/>
    </source>
</evidence>
<dbReference type="EMBL" id="QDGB01000222">
    <property type="protein sequence ID" value="RQX17346.1"/>
    <property type="molecule type" value="Genomic_DNA"/>
</dbReference>
<evidence type="ECO:0008006" key="5">
    <source>
        <dbReference type="Google" id="ProtNLM"/>
    </source>
</evidence>
<dbReference type="PROSITE" id="PS51257">
    <property type="entry name" value="PROKAR_LIPOPROTEIN"/>
    <property type="match status" value="1"/>
</dbReference>
<comment type="caution">
    <text evidence="3">The sequence shown here is derived from an EMBL/GenBank/DDBJ whole genome shotgun (WGS) entry which is preliminary data.</text>
</comment>
<evidence type="ECO:0000313" key="3">
    <source>
        <dbReference type="EMBL" id="RQX17346.1"/>
    </source>
</evidence>
<dbReference type="OrthoDB" id="3294168at2"/>
<reference evidence="3 4" key="1">
    <citation type="submission" date="2018-04" db="EMBL/GenBank/DDBJ databases">
        <title>Micromonosporas from Atacama Desert.</title>
        <authorList>
            <person name="Carro L."/>
            <person name="Klenk H.-P."/>
            <person name="Goodfellow M."/>
        </authorList>
    </citation>
    <scope>NUCLEOTIDE SEQUENCE [LARGE SCALE GENOMIC DNA]</scope>
    <source>
        <strain evidence="3 4">LB19</strain>
    </source>
</reference>
<dbReference type="Gene3D" id="2.50.20.20">
    <property type="match status" value="1"/>
</dbReference>
<feature type="region of interest" description="Disordered" evidence="1">
    <location>
        <begin position="25"/>
        <end position="48"/>
    </location>
</feature>
<gene>
    <name evidence="3" type="ORF">DDE19_11535</name>
</gene>